<sequence length="48" mass="5877">MPLEALEISWFSIKSRWVMPLCSLKVWKSTIYRRKCYFQLKKNHGMEL</sequence>
<proteinExistence type="predicted"/>
<organism evidence="1">
    <name type="scientific">Rhizophora mucronata</name>
    <name type="common">Asiatic mangrove</name>
    <dbReference type="NCBI Taxonomy" id="61149"/>
    <lineage>
        <taxon>Eukaryota</taxon>
        <taxon>Viridiplantae</taxon>
        <taxon>Streptophyta</taxon>
        <taxon>Embryophyta</taxon>
        <taxon>Tracheophyta</taxon>
        <taxon>Spermatophyta</taxon>
        <taxon>Magnoliopsida</taxon>
        <taxon>eudicotyledons</taxon>
        <taxon>Gunneridae</taxon>
        <taxon>Pentapetalae</taxon>
        <taxon>rosids</taxon>
        <taxon>fabids</taxon>
        <taxon>Malpighiales</taxon>
        <taxon>Rhizophoraceae</taxon>
        <taxon>Rhizophora</taxon>
    </lineage>
</organism>
<protein>
    <submittedName>
        <fullName evidence="1">Uncharacterized protein</fullName>
    </submittedName>
</protein>
<name>A0A2P2R200_RHIMU</name>
<accession>A0A2P2R200</accession>
<dbReference type="EMBL" id="GGEC01092717">
    <property type="protein sequence ID" value="MBX73201.1"/>
    <property type="molecule type" value="Transcribed_RNA"/>
</dbReference>
<reference evidence="1" key="1">
    <citation type="submission" date="2018-02" db="EMBL/GenBank/DDBJ databases">
        <title>Rhizophora mucronata_Transcriptome.</title>
        <authorList>
            <person name="Meera S.P."/>
            <person name="Sreeshan A."/>
            <person name="Augustine A."/>
        </authorList>
    </citation>
    <scope>NUCLEOTIDE SEQUENCE</scope>
    <source>
        <tissue evidence="1">Leaf</tissue>
    </source>
</reference>
<evidence type="ECO:0000313" key="1">
    <source>
        <dbReference type="EMBL" id="MBX73201.1"/>
    </source>
</evidence>
<dbReference type="AlphaFoldDB" id="A0A2P2R200"/>